<dbReference type="InParanoid" id="F4X4F4"/>
<evidence type="ECO:0000256" key="2">
    <source>
        <dbReference type="SAM" id="MobiDB-lite"/>
    </source>
</evidence>
<dbReference type="AlphaFoldDB" id="F4X4F4"/>
<feature type="coiled-coil region" evidence="1">
    <location>
        <begin position="344"/>
        <end position="440"/>
    </location>
</feature>
<gene>
    <name evidence="4" type="ORF">G5I_13215</name>
</gene>
<evidence type="ECO:0000259" key="3">
    <source>
        <dbReference type="Pfam" id="PF21007"/>
    </source>
</evidence>
<evidence type="ECO:0000256" key="1">
    <source>
        <dbReference type="SAM" id="Coils"/>
    </source>
</evidence>
<protein>
    <submittedName>
        <fullName evidence="4">Fas-binding factor 1</fullName>
    </submittedName>
</protein>
<feature type="domain" description="Fas-binding factor 1 C-terminal" evidence="3">
    <location>
        <begin position="347"/>
        <end position="759"/>
    </location>
</feature>
<dbReference type="InterPro" id="IPR033561">
    <property type="entry name" value="FBF1"/>
</dbReference>
<dbReference type="PANTHER" id="PTHR33689">
    <property type="entry name" value="FAS-BINDING FACTOR 1"/>
    <property type="match status" value="1"/>
</dbReference>
<evidence type="ECO:0000313" key="4">
    <source>
        <dbReference type="EMBL" id="EGI58664.1"/>
    </source>
</evidence>
<dbReference type="GO" id="GO:0060271">
    <property type="term" value="P:cilium assembly"/>
    <property type="evidence" value="ECO:0007669"/>
    <property type="project" value="InterPro"/>
</dbReference>
<reference evidence="4" key="1">
    <citation type="submission" date="2011-02" db="EMBL/GenBank/DDBJ databases">
        <title>The genome of the leaf-cutting ant Acromyrmex echinatior suggests key adaptations to social evolution and fungus farming.</title>
        <authorList>
            <person name="Nygaard S."/>
            <person name="Zhang G."/>
        </authorList>
    </citation>
    <scope>NUCLEOTIDE SEQUENCE</scope>
</reference>
<dbReference type="eggNOG" id="ENOG502QQFR">
    <property type="taxonomic scope" value="Eukaryota"/>
</dbReference>
<dbReference type="GO" id="GO:0090162">
    <property type="term" value="P:establishment of epithelial cell polarity"/>
    <property type="evidence" value="ECO:0007669"/>
    <property type="project" value="InterPro"/>
</dbReference>
<organism evidence="5">
    <name type="scientific">Acromyrmex echinatior</name>
    <name type="common">Panamanian leafcutter ant</name>
    <name type="synonym">Acromyrmex octospinosus echinatior</name>
    <dbReference type="NCBI Taxonomy" id="103372"/>
    <lineage>
        <taxon>Eukaryota</taxon>
        <taxon>Metazoa</taxon>
        <taxon>Ecdysozoa</taxon>
        <taxon>Arthropoda</taxon>
        <taxon>Hexapoda</taxon>
        <taxon>Insecta</taxon>
        <taxon>Pterygota</taxon>
        <taxon>Neoptera</taxon>
        <taxon>Endopterygota</taxon>
        <taxon>Hymenoptera</taxon>
        <taxon>Apocrita</taxon>
        <taxon>Aculeata</taxon>
        <taxon>Formicoidea</taxon>
        <taxon>Formicidae</taxon>
        <taxon>Myrmicinae</taxon>
        <taxon>Acromyrmex</taxon>
    </lineage>
</organism>
<dbReference type="OrthoDB" id="8195456at2759"/>
<keyword evidence="1" id="KW-0175">Coiled coil</keyword>
<dbReference type="InterPro" id="IPR049390">
    <property type="entry name" value="FBF1_C"/>
</dbReference>
<dbReference type="GO" id="GO:0005814">
    <property type="term" value="C:centriole"/>
    <property type="evidence" value="ECO:0007669"/>
    <property type="project" value="TreeGrafter"/>
</dbReference>
<proteinExistence type="predicted"/>
<evidence type="ECO:0000313" key="5">
    <source>
        <dbReference type="Proteomes" id="UP000007755"/>
    </source>
</evidence>
<name>F4X4F4_ACREC</name>
<sequence>MMEDMDSLDDKLFNNAFRRNPSIENSRKRITFADEDDPLVSLLADNEDLSSNQKIPVTVKDKRSIIDDLFSKKVSKELLSDSKSDEKEISLMSALNTTEIERLKSDDKIKKLSLMQDLFGDMHTSLPLKESVSKRSVQLELDVTQPSAEVSKTQSQHSTYAPTSFGTRESRRGKRTSEIINDPLGLFFLDTTSNQAKQTTIETHTVPAELDKQKLEIKEYLPNWLEPKKVSEDKKSSDYVQDKVTPTEELFSKYRRASSDKIIQEMPQDDKIMVTKSLPQEKKKLLNLSDNQEIEINEYEKQEIEENYAKQSNTTVVPIISDINTNSEDVRILTHKNIDYEKAIHNLELEKSHLSVTLHSLNEKYKNEIMILDESYKRQIGFLQEKIDTLEKKMQQELECLETNYEAKIEKLKNNEVQIETFYKEEVQNLKKEHAQFIEEIHKRHFQNVRLLQKEHFDTIENILKMREVENLAMTTIAAHKTDLQDLLQKANFIIENIKLVQEKTDQRDDQSVKLREYYLKNQEEDMQIQNVEIKKQQKLLEQEHEKIMKVADKLDSHVTQLMLKLEKKSVELNQTLETLQKREQSLSHEKEMFEEKVQWERNHLQILRESWFNEQEKQLKTLTKEKGVIAAKKKQYEVLKTIKSNSDNFTKIELAAAIKAAQDATTLANQERLKWQEKIKYLEVQQQALQEREYRLLARAQDLENFTQIAFEKNEEATKSLRDAHYIENEHKTKFDPHYRKFGKFNLASEKLSLEKIKKSTNIPYNYKRTLSNQHEFQVTTHFTYLKLYIILIFNKEQIILLLTFLPSVDYKQEITFNIITII</sequence>
<dbReference type="GO" id="GO:0097539">
    <property type="term" value="C:ciliary transition fiber"/>
    <property type="evidence" value="ECO:0007669"/>
    <property type="project" value="InterPro"/>
</dbReference>
<accession>F4X4F4</accession>
<dbReference type="STRING" id="103372.F4X4F4"/>
<dbReference type="Pfam" id="PF21007">
    <property type="entry name" value="FBF1"/>
    <property type="match status" value="1"/>
</dbReference>
<feature type="region of interest" description="Disordered" evidence="2">
    <location>
        <begin position="145"/>
        <end position="175"/>
    </location>
</feature>
<feature type="compositionally biased region" description="Polar residues" evidence="2">
    <location>
        <begin position="145"/>
        <end position="167"/>
    </location>
</feature>
<dbReference type="GO" id="GO:0036064">
    <property type="term" value="C:ciliary basal body"/>
    <property type="evidence" value="ECO:0007669"/>
    <property type="project" value="TreeGrafter"/>
</dbReference>
<dbReference type="EMBL" id="GL888644">
    <property type="protein sequence ID" value="EGI58664.1"/>
    <property type="molecule type" value="Genomic_DNA"/>
</dbReference>
<dbReference type="PANTHER" id="PTHR33689:SF1">
    <property type="entry name" value="FAS-BINDING FACTOR 1"/>
    <property type="match status" value="1"/>
</dbReference>
<keyword evidence="5" id="KW-1185">Reference proteome</keyword>
<feature type="coiled-coil region" evidence="1">
    <location>
        <begin position="484"/>
        <end position="597"/>
    </location>
</feature>
<dbReference type="Proteomes" id="UP000007755">
    <property type="component" value="Unassembled WGS sequence"/>
</dbReference>